<sequence>MFEWTEDVPRAVRTPDRPARRPAGWSTAALVLVVVVWLVLTGWQWLQWAGAATDLATPDLFDIWPDSSAPPGPDPARAEAQQHARLATLLGAVPPGLGLLLALACRRTLAAVVLGAGAVLGLCLGLWMHGVVTPEAPEPPGPRVCQEHSGGDTTCPGG</sequence>
<reference evidence="4 5" key="1">
    <citation type="submission" date="2018-06" db="EMBL/GenBank/DDBJ databases">
        <title>Draft genome sequence of Modestobacter versicolor CP153-2.</title>
        <authorList>
            <person name="Gundlapally S.R."/>
        </authorList>
    </citation>
    <scope>NUCLEOTIDE SEQUENCE [LARGE SCALE GENOMIC DNA]</scope>
    <source>
        <strain evidence="4 5">CP153-2</strain>
    </source>
</reference>
<keyword evidence="2" id="KW-1133">Transmembrane helix</keyword>
<evidence type="ECO:0000256" key="2">
    <source>
        <dbReference type="SAM" id="Phobius"/>
    </source>
</evidence>
<comment type="caution">
    <text evidence="4">The sequence shown here is derived from an EMBL/GenBank/DDBJ whole genome shotgun (WGS) entry which is preliminary data.</text>
</comment>
<accession>A0A323V9S2</accession>
<evidence type="ECO:0000313" key="6">
    <source>
        <dbReference type="Proteomes" id="UP000580718"/>
    </source>
</evidence>
<keyword evidence="2" id="KW-0812">Transmembrane</keyword>
<organism evidence="4 5">
    <name type="scientific">Modestobacter versicolor</name>
    <dbReference type="NCBI Taxonomy" id="429133"/>
    <lineage>
        <taxon>Bacteria</taxon>
        <taxon>Bacillati</taxon>
        <taxon>Actinomycetota</taxon>
        <taxon>Actinomycetes</taxon>
        <taxon>Geodermatophilales</taxon>
        <taxon>Geodermatophilaceae</taxon>
        <taxon>Modestobacter</taxon>
    </lineage>
</organism>
<feature type="transmembrane region" description="Helical" evidence="2">
    <location>
        <begin position="83"/>
        <end position="102"/>
    </location>
</feature>
<dbReference type="EMBL" id="JACIBU010000001">
    <property type="protein sequence ID" value="MBB3677136.1"/>
    <property type="molecule type" value="Genomic_DNA"/>
</dbReference>
<dbReference type="Proteomes" id="UP000247602">
    <property type="component" value="Unassembled WGS sequence"/>
</dbReference>
<protein>
    <submittedName>
        <fullName evidence="3">Ferric-dicitrate binding protein FerR (Iron transport regulator)</fullName>
    </submittedName>
</protein>
<evidence type="ECO:0000256" key="1">
    <source>
        <dbReference type="SAM" id="MobiDB-lite"/>
    </source>
</evidence>
<dbReference type="AlphaFoldDB" id="A0A323V9S2"/>
<name>A0A323V9S2_9ACTN</name>
<dbReference type="Proteomes" id="UP000580718">
    <property type="component" value="Unassembled WGS sequence"/>
</dbReference>
<evidence type="ECO:0000313" key="4">
    <source>
        <dbReference type="EMBL" id="PZA21582.1"/>
    </source>
</evidence>
<keyword evidence="2" id="KW-0472">Membrane</keyword>
<dbReference type="RefSeq" id="WP_110552069.1">
    <property type="nucleotide sequence ID" value="NZ_JACIBU010000001.1"/>
</dbReference>
<feature type="transmembrane region" description="Helical" evidence="2">
    <location>
        <begin position="23"/>
        <end position="46"/>
    </location>
</feature>
<feature type="region of interest" description="Disordered" evidence="1">
    <location>
        <begin position="139"/>
        <end position="158"/>
    </location>
</feature>
<evidence type="ECO:0000313" key="3">
    <source>
        <dbReference type="EMBL" id="MBB3677136.1"/>
    </source>
</evidence>
<gene>
    <name evidence="4" type="ORF">DMO24_09560</name>
    <name evidence="3" type="ORF">FHX36_002871</name>
</gene>
<dbReference type="EMBL" id="QKNV01000079">
    <property type="protein sequence ID" value="PZA21582.1"/>
    <property type="molecule type" value="Genomic_DNA"/>
</dbReference>
<proteinExistence type="predicted"/>
<evidence type="ECO:0000313" key="5">
    <source>
        <dbReference type="Proteomes" id="UP000247602"/>
    </source>
</evidence>
<reference evidence="3 6" key="2">
    <citation type="submission" date="2020-08" db="EMBL/GenBank/DDBJ databases">
        <title>Sequencing the genomes of 1000 actinobacteria strains.</title>
        <authorList>
            <person name="Klenk H.-P."/>
        </authorList>
    </citation>
    <scope>NUCLEOTIDE SEQUENCE [LARGE SCALE GENOMIC DNA]</scope>
    <source>
        <strain evidence="3 6">DSM 16678</strain>
    </source>
</reference>
<keyword evidence="5" id="KW-1185">Reference proteome</keyword>
<feature type="transmembrane region" description="Helical" evidence="2">
    <location>
        <begin position="109"/>
        <end position="128"/>
    </location>
</feature>